<reference evidence="1 2" key="1">
    <citation type="journal article" date="2018" name="Biotechnol. Adv.">
        <title>Improved genomic resources and new bioinformatic workflow for the carcinogenic parasite Clonorchis sinensis: Biotechnological implications.</title>
        <authorList>
            <person name="Wang D."/>
            <person name="Korhonen P.K."/>
            <person name="Gasser R.B."/>
            <person name="Young N.D."/>
        </authorList>
    </citation>
    <scope>NUCLEOTIDE SEQUENCE [LARGE SCALE GENOMIC DNA]</scope>
    <source>
        <strain evidence="1">Cs-k2</strain>
    </source>
</reference>
<accession>A0A3R7DAF9</accession>
<name>A0A3R7DAF9_CLOSI</name>
<gene>
    <name evidence="1" type="ORF">CSKR_109551</name>
</gene>
<keyword evidence="2" id="KW-1185">Reference proteome</keyword>
<dbReference type="Proteomes" id="UP000286415">
    <property type="component" value="Unassembled WGS sequence"/>
</dbReference>
<protein>
    <submittedName>
        <fullName evidence="1">Uncharacterized protein</fullName>
    </submittedName>
</protein>
<evidence type="ECO:0000313" key="2">
    <source>
        <dbReference type="Proteomes" id="UP000286415"/>
    </source>
</evidence>
<organism evidence="1 2">
    <name type="scientific">Clonorchis sinensis</name>
    <name type="common">Chinese liver fluke</name>
    <dbReference type="NCBI Taxonomy" id="79923"/>
    <lineage>
        <taxon>Eukaryota</taxon>
        <taxon>Metazoa</taxon>
        <taxon>Spiralia</taxon>
        <taxon>Lophotrochozoa</taxon>
        <taxon>Platyhelminthes</taxon>
        <taxon>Trematoda</taxon>
        <taxon>Digenea</taxon>
        <taxon>Opisthorchiida</taxon>
        <taxon>Opisthorchiata</taxon>
        <taxon>Opisthorchiidae</taxon>
        <taxon>Clonorchis</taxon>
    </lineage>
</organism>
<comment type="caution">
    <text evidence="1">The sequence shown here is derived from an EMBL/GenBank/DDBJ whole genome shotgun (WGS) entry which is preliminary data.</text>
</comment>
<evidence type="ECO:0000313" key="1">
    <source>
        <dbReference type="EMBL" id="KAG5453600.1"/>
    </source>
</evidence>
<proteinExistence type="predicted"/>
<dbReference type="EMBL" id="NIRI02000010">
    <property type="protein sequence ID" value="KAG5453600.1"/>
    <property type="molecule type" value="Genomic_DNA"/>
</dbReference>
<dbReference type="AlphaFoldDB" id="A0A3R7DAF9"/>
<dbReference type="InParanoid" id="A0A3R7DAF9"/>
<sequence length="184" mass="20970">MPTLLDPTKPYLNIPEIKKTQMAERKFHIHSFFSENKFTHTIKTKSSIHPKTNSSESSRSVMSWTQKYMRFLCGDWLFTGQLISYVQCRTDGGKNHSNFTACLTHSFLRTVSIPWVRPTGFPNRLNRLEVAQWLIGRSVAPQTQPWYLHCSCLGSGNLSVTKPSCFPGVAGRLGTERVLQLNSY</sequence>
<reference evidence="1 2" key="2">
    <citation type="journal article" date="2021" name="Genomics">
        <title>High-quality reference genome for Clonorchis sinensis.</title>
        <authorList>
            <person name="Young N.D."/>
            <person name="Stroehlein A.J."/>
            <person name="Kinkar L."/>
            <person name="Wang T."/>
            <person name="Sohn W.M."/>
            <person name="Chang B.C.H."/>
            <person name="Kaur P."/>
            <person name="Weisz D."/>
            <person name="Dudchenko O."/>
            <person name="Aiden E.L."/>
            <person name="Korhonen P.K."/>
            <person name="Gasser R.B."/>
        </authorList>
    </citation>
    <scope>NUCLEOTIDE SEQUENCE [LARGE SCALE GENOMIC DNA]</scope>
    <source>
        <strain evidence="1">Cs-k2</strain>
    </source>
</reference>